<gene>
    <name evidence="3" type="ORF">C5O23_02835</name>
</gene>
<dbReference type="Pfam" id="PF05036">
    <property type="entry name" value="SPOR"/>
    <property type="match status" value="1"/>
</dbReference>
<proteinExistence type="predicted"/>
<dbReference type="GO" id="GO:0042834">
    <property type="term" value="F:peptidoglycan binding"/>
    <property type="evidence" value="ECO:0007669"/>
    <property type="project" value="InterPro"/>
</dbReference>
<dbReference type="SUPFAM" id="SSF110997">
    <property type="entry name" value="Sporulation related repeat"/>
    <property type="match status" value="1"/>
</dbReference>
<dbReference type="InterPro" id="IPR007730">
    <property type="entry name" value="SPOR-like_dom"/>
</dbReference>
<dbReference type="RefSeq" id="WP_107031447.1">
    <property type="nucleotide sequence ID" value="NZ_CAOLYA010000017.1"/>
</dbReference>
<dbReference type="Proteomes" id="UP000244905">
    <property type="component" value="Unassembled WGS sequence"/>
</dbReference>
<feature type="chain" id="PRO_5016041929" evidence="1">
    <location>
        <begin position="20"/>
        <end position="157"/>
    </location>
</feature>
<reference evidence="4" key="1">
    <citation type="submission" date="2018-02" db="EMBL/GenBank/DDBJ databases">
        <authorList>
            <person name="Clavel T."/>
            <person name="Strowig T."/>
        </authorList>
    </citation>
    <scope>NUCLEOTIDE SEQUENCE [LARGE SCALE GENOMIC DNA]</scope>
    <source>
        <strain evidence="4">DSM 103720</strain>
    </source>
</reference>
<comment type="caution">
    <text evidence="3">The sequence shown here is derived from an EMBL/GenBank/DDBJ whole genome shotgun (WGS) entry which is preliminary data.</text>
</comment>
<protein>
    <submittedName>
        <fullName evidence="3">SPOR domain-containing protein</fullName>
    </submittedName>
</protein>
<dbReference type="AlphaFoldDB" id="A0A2V1ISP3"/>
<evidence type="ECO:0000313" key="3">
    <source>
        <dbReference type="EMBL" id="PWB03665.1"/>
    </source>
</evidence>
<sequence>MKKILLPLVALLTAPAAIAETEVVTIVDHITSGTSNVINQPEELLKRLLPVEGVEEESKEEIARPVNGRMAGFRVQVFSDNNARTAKNEARSKQRIISSRFPQYQTYVMYTSPYWRLKVGDFRTQQDANAAADELRRAFPAYSKEIRVVRDRVTVHE</sequence>
<feature type="domain" description="SPOR" evidence="2">
    <location>
        <begin position="67"/>
        <end position="149"/>
    </location>
</feature>
<feature type="signal peptide" evidence="1">
    <location>
        <begin position="1"/>
        <end position="19"/>
    </location>
</feature>
<dbReference type="EMBL" id="PUEC01000004">
    <property type="protein sequence ID" value="PWB03665.1"/>
    <property type="molecule type" value="Genomic_DNA"/>
</dbReference>
<dbReference type="InterPro" id="IPR036680">
    <property type="entry name" value="SPOR-like_sf"/>
</dbReference>
<evidence type="ECO:0000313" key="4">
    <source>
        <dbReference type="Proteomes" id="UP000244905"/>
    </source>
</evidence>
<organism evidence="3 4">
    <name type="scientific">Duncaniella muris</name>
    <dbReference type="NCBI Taxonomy" id="2094150"/>
    <lineage>
        <taxon>Bacteria</taxon>
        <taxon>Pseudomonadati</taxon>
        <taxon>Bacteroidota</taxon>
        <taxon>Bacteroidia</taxon>
        <taxon>Bacteroidales</taxon>
        <taxon>Muribaculaceae</taxon>
        <taxon>Duncaniella</taxon>
    </lineage>
</organism>
<name>A0A2V1ISP3_9BACT</name>
<accession>A0A2V1ISP3</accession>
<dbReference type="GeneID" id="82525284"/>
<evidence type="ECO:0000256" key="1">
    <source>
        <dbReference type="SAM" id="SignalP"/>
    </source>
</evidence>
<keyword evidence="4" id="KW-1185">Reference proteome</keyword>
<evidence type="ECO:0000259" key="2">
    <source>
        <dbReference type="PROSITE" id="PS51724"/>
    </source>
</evidence>
<keyword evidence="1" id="KW-0732">Signal</keyword>
<dbReference type="PROSITE" id="PS51724">
    <property type="entry name" value="SPOR"/>
    <property type="match status" value="1"/>
</dbReference>
<dbReference type="Gene3D" id="3.30.70.1070">
    <property type="entry name" value="Sporulation related repeat"/>
    <property type="match status" value="1"/>
</dbReference>